<dbReference type="Gene3D" id="3.60.10.10">
    <property type="entry name" value="Endonuclease/exonuclease/phosphatase"/>
    <property type="match status" value="1"/>
</dbReference>
<accession>A0A1B6JAT1</accession>
<proteinExistence type="predicted"/>
<sequence>AERHWHTRQGLHLNHRGKKGLSEMIMEAVAAKQQRGRPCRESVEQPPPPGTESLLGNASPFIQKPPIEHVSTNLNIYHCNVQSIRNKLHEIDIFLTGTNCDILTLNEHWLFEGEYSLYIPSGFKLGSICGRDNSFERGGGSAIYVKQNIEAQTLDVKQFYKDRIFEVTAILLPNTNLIISTLYRTPDSNVNQFLNILESFLLCLSKKYIGLRYVVAADFNINILSRSLEREYFFNLLRSFDMYWLNEEPTRGDKCLDNIVTNFDRKKVNCSVIEPHLSDHAGVYAQFKEIVIKNRVDKNVSVKIKRNLNPASLSCFRKKLSEIDWVQLENYCNVDQAFDIFNLLLTNSFNECCSIKEVKIRNGPYIKWYTPELKKFKEYVTTFYDRYKNSKGTPNELVFKQDYREVKRRYKNKISYCKKVANEQYIINSSNQCKAAWNLIKAESNLKTHSQEVLIDSDTFNTYYVNVVNNLNISGDNNVSNNQAIELVKDFVLHKNSEGKMLTWEKISTTDIINCVTKLSTSCSEDYYGLSNKVLKYIIEVIVNPLFFLFNKMLEQGIYPRALQVTKVIPVYKKGKRLSPLSYRPISLSQLLVKFLNHA</sequence>
<dbReference type="GO" id="GO:0007508">
    <property type="term" value="P:larval heart development"/>
    <property type="evidence" value="ECO:0007669"/>
    <property type="project" value="TreeGrafter"/>
</dbReference>
<dbReference type="PANTHER" id="PTHR33395:SF22">
    <property type="entry name" value="REVERSE TRANSCRIPTASE DOMAIN-CONTAINING PROTEIN"/>
    <property type="match status" value="1"/>
</dbReference>
<dbReference type="GO" id="GO:0031012">
    <property type="term" value="C:extracellular matrix"/>
    <property type="evidence" value="ECO:0007669"/>
    <property type="project" value="TreeGrafter"/>
</dbReference>
<dbReference type="InterPro" id="IPR036691">
    <property type="entry name" value="Endo/exonu/phosph_ase_sf"/>
</dbReference>
<dbReference type="EMBL" id="GECU01011481">
    <property type="protein sequence ID" value="JAS96225.1"/>
    <property type="molecule type" value="Transcribed_RNA"/>
</dbReference>
<dbReference type="PANTHER" id="PTHR33395">
    <property type="entry name" value="TRANSCRIPTASE, PUTATIVE-RELATED-RELATED"/>
    <property type="match status" value="1"/>
</dbReference>
<evidence type="ECO:0008006" key="3">
    <source>
        <dbReference type="Google" id="ProtNLM"/>
    </source>
</evidence>
<organism evidence="2">
    <name type="scientific">Homalodisca liturata</name>
    <dbReference type="NCBI Taxonomy" id="320908"/>
    <lineage>
        <taxon>Eukaryota</taxon>
        <taxon>Metazoa</taxon>
        <taxon>Ecdysozoa</taxon>
        <taxon>Arthropoda</taxon>
        <taxon>Hexapoda</taxon>
        <taxon>Insecta</taxon>
        <taxon>Pterygota</taxon>
        <taxon>Neoptera</taxon>
        <taxon>Paraneoptera</taxon>
        <taxon>Hemiptera</taxon>
        <taxon>Auchenorrhyncha</taxon>
        <taxon>Membracoidea</taxon>
        <taxon>Cicadellidae</taxon>
        <taxon>Cicadellinae</taxon>
        <taxon>Proconiini</taxon>
        <taxon>Homalodisca</taxon>
    </lineage>
</organism>
<protein>
    <recommendedName>
        <fullName evidence="3">Endonuclease/exonuclease/phosphatase domain-containing protein</fullName>
    </recommendedName>
</protein>
<feature type="region of interest" description="Disordered" evidence="1">
    <location>
        <begin position="33"/>
        <end position="57"/>
    </location>
</feature>
<dbReference type="AlphaFoldDB" id="A0A1B6JAT1"/>
<evidence type="ECO:0000256" key="1">
    <source>
        <dbReference type="SAM" id="MobiDB-lite"/>
    </source>
</evidence>
<evidence type="ECO:0000313" key="2">
    <source>
        <dbReference type="EMBL" id="JAS96225.1"/>
    </source>
</evidence>
<gene>
    <name evidence="2" type="ORF">g.46713</name>
</gene>
<feature type="non-terminal residue" evidence="2">
    <location>
        <position position="1"/>
    </location>
</feature>
<dbReference type="GO" id="GO:0061343">
    <property type="term" value="P:cell adhesion involved in heart morphogenesis"/>
    <property type="evidence" value="ECO:0007669"/>
    <property type="project" value="TreeGrafter"/>
</dbReference>
<dbReference type="SUPFAM" id="SSF56219">
    <property type="entry name" value="DNase I-like"/>
    <property type="match status" value="1"/>
</dbReference>
<name>A0A1B6JAT1_9HEMI</name>
<reference evidence="2" key="1">
    <citation type="submission" date="2015-11" db="EMBL/GenBank/DDBJ databases">
        <title>De novo transcriptome assembly of four potential Pierce s Disease insect vectors from Arizona vineyards.</title>
        <authorList>
            <person name="Tassone E.E."/>
        </authorList>
    </citation>
    <scope>NUCLEOTIDE SEQUENCE</scope>
</reference>